<keyword evidence="7" id="KW-1185">Reference proteome</keyword>
<dbReference type="Pfam" id="PF00488">
    <property type="entry name" value="MutS_V"/>
    <property type="match status" value="1"/>
</dbReference>
<evidence type="ECO:0000256" key="3">
    <source>
        <dbReference type="ARBA" id="ARBA00023125"/>
    </source>
</evidence>
<dbReference type="Proteomes" id="UP001567572">
    <property type="component" value="Unassembled WGS sequence"/>
</dbReference>
<evidence type="ECO:0000256" key="4">
    <source>
        <dbReference type="SAM" id="MobiDB-lite"/>
    </source>
</evidence>
<evidence type="ECO:0000256" key="2">
    <source>
        <dbReference type="ARBA" id="ARBA00022840"/>
    </source>
</evidence>
<dbReference type="Gene3D" id="3.40.50.300">
    <property type="entry name" value="P-loop containing nucleotide triphosphate hydrolases"/>
    <property type="match status" value="1"/>
</dbReference>
<dbReference type="EMBL" id="JBEDNY010000008">
    <property type="protein sequence ID" value="MEZ3165542.1"/>
    <property type="molecule type" value="Genomic_DNA"/>
</dbReference>
<feature type="region of interest" description="Disordered" evidence="4">
    <location>
        <begin position="305"/>
        <end position="335"/>
    </location>
</feature>
<sequence length="621" mass="64705">MRLEDYWGIGPKTSERLTEALGTERAVKAIEAADVRALVDAGLHRGRATRILRRANGEAGMDVLATGDARSVYDDLLALAAGEALTAHAADRIRVLTPLLDRDAVEVRLDRVVAARDAWAALDEADREAVADAFDAYDEADASDLAAVETAVALREAGLTDGPFADIGALDGDRLRDAADALADVRGSIDPAGGLDGDDIEIATGADAELDRLRERLSVARDLADSAFDVLESVRDGSLRDFEALESATIDHVARETGVEPATVRSAAPDEALDAADFVSGTLRDLVVELEAAVDEREAAVAADIRERLGDQSPGGDDANGGDDGDEEGADDGGDTTVARAAAAVSEAAFLLSLGRFAAENDHVRPTLVDDGIAVRGARNPFLGGDVQPVSYGVGSHSLADASGVASADAPPTGDRVSVLTGANSGGKTTLLETLCAVALLASMGLPVPADAAEVGTFDRIVFHRRHASFNAGVLESTLKSVVPPLVADGRTLMLVDEFEAITEPGRAADLLNGLVTLTVDRGALGVYVTHLAEDLSPLPEAARIDGIFAEGLTSDLDLRVDYQPRFETVGKSTPEFIVSRLVANAGDRGVRAGFEHLAGAVGEEAVQRTLSDAEWAANDD</sequence>
<dbReference type="PANTHER" id="PTHR11361:SF125">
    <property type="entry name" value="DNA-BINDING PROTEIN MUTS2"/>
    <property type="match status" value="1"/>
</dbReference>
<comment type="caution">
    <text evidence="6">The sequence shown here is derived from an EMBL/GenBank/DDBJ whole genome shotgun (WGS) entry which is preliminary data.</text>
</comment>
<dbReference type="InterPro" id="IPR027417">
    <property type="entry name" value="P-loop_NTPase"/>
</dbReference>
<organism evidence="6 7">
    <name type="scientific">Halorubrum miltondacostae</name>
    <dbReference type="NCBI Taxonomy" id="3076378"/>
    <lineage>
        <taxon>Archaea</taxon>
        <taxon>Methanobacteriati</taxon>
        <taxon>Methanobacteriota</taxon>
        <taxon>Stenosarchaea group</taxon>
        <taxon>Halobacteria</taxon>
        <taxon>Halobacteriales</taxon>
        <taxon>Haloferacaceae</taxon>
        <taxon>Halorubrum</taxon>
    </lineage>
</organism>
<name>A0ABD5M5Q9_9EURY</name>
<proteinExistence type="predicted"/>
<keyword evidence="2" id="KW-0067">ATP-binding</keyword>
<evidence type="ECO:0000259" key="5">
    <source>
        <dbReference type="SMART" id="SM00534"/>
    </source>
</evidence>
<dbReference type="SMART" id="SM00534">
    <property type="entry name" value="MUTSac"/>
    <property type="match status" value="1"/>
</dbReference>
<dbReference type="GO" id="GO:0003677">
    <property type="term" value="F:DNA binding"/>
    <property type="evidence" value="ECO:0007669"/>
    <property type="project" value="UniProtKB-KW"/>
</dbReference>
<evidence type="ECO:0000313" key="7">
    <source>
        <dbReference type="Proteomes" id="UP001567572"/>
    </source>
</evidence>
<evidence type="ECO:0000313" key="6">
    <source>
        <dbReference type="EMBL" id="MEZ3165542.1"/>
    </source>
</evidence>
<dbReference type="AlphaFoldDB" id="A0ABD5M5Q9"/>
<keyword evidence="1" id="KW-0547">Nucleotide-binding</keyword>
<feature type="domain" description="DNA mismatch repair proteins mutS family" evidence="5">
    <location>
        <begin position="415"/>
        <end position="599"/>
    </location>
</feature>
<protein>
    <submittedName>
        <fullName evidence="6">DNA mismatch repair protein</fullName>
    </submittedName>
</protein>
<keyword evidence="3" id="KW-0238">DNA-binding</keyword>
<dbReference type="SUPFAM" id="SSF52540">
    <property type="entry name" value="P-loop containing nucleoside triphosphate hydrolases"/>
    <property type="match status" value="1"/>
</dbReference>
<gene>
    <name evidence="6" type="ORF">ABNG04_17025</name>
</gene>
<dbReference type="PANTHER" id="PTHR11361">
    <property type="entry name" value="DNA MISMATCH REPAIR PROTEIN MUTS FAMILY MEMBER"/>
    <property type="match status" value="1"/>
</dbReference>
<evidence type="ECO:0000256" key="1">
    <source>
        <dbReference type="ARBA" id="ARBA00022741"/>
    </source>
</evidence>
<feature type="compositionally biased region" description="Acidic residues" evidence="4">
    <location>
        <begin position="320"/>
        <end position="334"/>
    </location>
</feature>
<dbReference type="InterPro" id="IPR000432">
    <property type="entry name" value="DNA_mismatch_repair_MutS_C"/>
</dbReference>
<dbReference type="GO" id="GO:0005524">
    <property type="term" value="F:ATP binding"/>
    <property type="evidence" value="ECO:0007669"/>
    <property type="project" value="UniProtKB-KW"/>
</dbReference>
<dbReference type="InterPro" id="IPR045076">
    <property type="entry name" value="MutS"/>
</dbReference>
<dbReference type="RefSeq" id="WP_371163561.1">
    <property type="nucleotide sequence ID" value="NZ_JBEDNX010000011.1"/>
</dbReference>
<accession>A0ABD5M5Q9</accession>
<reference evidence="6 7" key="1">
    <citation type="submission" date="2024-06" db="EMBL/GenBank/DDBJ databases">
        <title>Halorubrum miltondacostae sp. nov., a potential PHA producer isolated from an inland solar saltern in Rio Maior, Portugal.</title>
        <authorList>
            <person name="Albuquerque L."/>
            <person name="Viver T."/>
            <person name="Barroso C."/>
            <person name="Claudino R."/>
            <person name="Galvan M."/>
            <person name="Simoes G."/>
            <person name="Lobo Da Cunha A."/>
            <person name="Egas C."/>
        </authorList>
    </citation>
    <scope>NUCLEOTIDE SEQUENCE [LARGE SCALE GENOMIC DNA]</scope>
    <source>
        <strain evidence="6 7">RMP-11</strain>
    </source>
</reference>